<protein>
    <submittedName>
        <fullName evidence="2">DNA-binding protein</fullName>
    </submittedName>
</protein>
<feature type="domain" description="Helix-turn-helix" evidence="1">
    <location>
        <begin position="8"/>
        <end position="47"/>
    </location>
</feature>
<reference evidence="2 3" key="1">
    <citation type="submission" date="2018-12" db="EMBL/GenBank/DDBJ databases">
        <authorList>
            <person name="Toschakov S.V."/>
        </authorList>
    </citation>
    <scope>NUCLEOTIDE SEQUENCE [LARGE SCALE GENOMIC DNA]</scope>
    <source>
        <strain evidence="2 3">GM2012</strain>
    </source>
</reference>
<gene>
    <name evidence="2" type="ORF">TsocGM_11390</name>
</gene>
<dbReference type="Pfam" id="PF12728">
    <property type="entry name" value="HTH_17"/>
    <property type="match status" value="1"/>
</dbReference>
<sequence length="66" mass="7728">MDMSRDRYVSMAEARERLGVHRQTVYEWAWRGELPSVKIGGRRLVPMAWVESQVGRTVRVGRPRKS</sequence>
<dbReference type="AlphaFoldDB" id="A0A432MKF2"/>
<dbReference type="InterPro" id="IPR041657">
    <property type="entry name" value="HTH_17"/>
</dbReference>
<keyword evidence="3" id="KW-1185">Reference proteome</keyword>
<dbReference type="EMBL" id="RYZH01000019">
    <property type="protein sequence ID" value="RUL87606.1"/>
    <property type="molecule type" value="Genomic_DNA"/>
</dbReference>
<dbReference type="Proteomes" id="UP000280296">
    <property type="component" value="Unassembled WGS sequence"/>
</dbReference>
<evidence type="ECO:0000259" key="1">
    <source>
        <dbReference type="Pfam" id="PF12728"/>
    </source>
</evidence>
<dbReference type="GO" id="GO:0003677">
    <property type="term" value="F:DNA binding"/>
    <property type="evidence" value="ECO:0007669"/>
    <property type="project" value="UniProtKB-KW"/>
</dbReference>
<comment type="caution">
    <text evidence="2">The sequence shown here is derived from an EMBL/GenBank/DDBJ whole genome shotgun (WGS) entry which is preliminary data.</text>
</comment>
<dbReference type="OrthoDB" id="27525at2"/>
<evidence type="ECO:0000313" key="3">
    <source>
        <dbReference type="Proteomes" id="UP000280296"/>
    </source>
</evidence>
<keyword evidence="2" id="KW-0238">DNA-binding</keyword>
<name>A0A432MKF2_9BACT</name>
<dbReference type="NCBIfam" id="TIGR01764">
    <property type="entry name" value="excise"/>
    <property type="match status" value="1"/>
</dbReference>
<dbReference type="InterPro" id="IPR010093">
    <property type="entry name" value="SinI_DNA-bd"/>
</dbReference>
<accession>A0A432MKF2</accession>
<organism evidence="2 3">
    <name type="scientific">Tautonia sociabilis</name>
    <dbReference type="NCBI Taxonomy" id="2080755"/>
    <lineage>
        <taxon>Bacteria</taxon>
        <taxon>Pseudomonadati</taxon>
        <taxon>Planctomycetota</taxon>
        <taxon>Planctomycetia</taxon>
        <taxon>Isosphaerales</taxon>
        <taxon>Isosphaeraceae</taxon>
        <taxon>Tautonia</taxon>
    </lineage>
</organism>
<dbReference type="RefSeq" id="WP_126725494.1">
    <property type="nucleotide sequence ID" value="NZ_RYZH01000019.1"/>
</dbReference>
<proteinExistence type="predicted"/>
<reference evidence="2 3" key="2">
    <citation type="submission" date="2019-01" db="EMBL/GenBank/DDBJ databases">
        <title>Tautonia sociabilis, a novel thermotolerant planctomycete of Isosphaeraceae family, isolated from a 4000 m deep subterranean habitat.</title>
        <authorList>
            <person name="Kovaleva O.L."/>
            <person name="Elcheninov A.G."/>
            <person name="Van Heerden E."/>
            <person name="Toshchakov S.V."/>
            <person name="Novikov A."/>
            <person name="Bonch-Osmolovskaya E.A."/>
            <person name="Kublanov I.V."/>
        </authorList>
    </citation>
    <scope>NUCLEOTIDE SEQUENCE [LARGE SCALE GENOMIC DNA]</scope>
    <source>
        <strain evidence="2 3">GM2012</strain>
    </source>
</reference>
<evidence type="ECO:0000313" key="2">
    <source>
        <dbReference type="EMBL" id="RUL87606.1"/>
    </source>
</evidence>
<dbReference type="SUPFAM" id="SSF46955">
    <property type="entry name" value="Putative DNA-binding domain"/>
    <property type="match status" value="1"/>
</dbReference>
<dbReference type="InterPro" id="IPR009061">
    <property type="entry name" value="DNA-bd_dom_put_sf"/>
</dbReference>